<gene>
    <name evidence="3" type="ORF">H4W31_006811</name>
</gene>
<evidence type="ECO:0000259" key="2">
    <source>
        <dbReference type="PROSITE" id="PS50943"/>
    </source>
</evidence>
<dbReference type="SUPFAM" id="SSF47413">
    <property type="entry name" value="lambda repressor-like DNA-binding domains"/>
    <property type="match status" value="1"/>
</dbReference>
<evidence type="ECO:0000313" key="3">
    <source>
        <dbReference type="EMBL" id="MBE1491173.1"/>
    </source>
</evidence>
<protein>
    <submittedName>
        <fullName evidence="3">Transcriptional regulator with XRE-family HTH domain</fullName>
    </submittedName>
</protein>
<feature type="region of interest" description="Disordered" evidence="1">
    <location>
        <begin position="77"/>
        <end position="103"/>
    </location>
</feature>
<feature type="compositionally biased region" description="Basic and acidic residues" evidence="1">
    <location>
        <begin position="78"/>
        <end position="103"/>
    </location>
</feature>
<dbReference type="InterPro" id="IPR001387">
    <property type="entry name" value="Cro/C1-type_HTH"/>
</dbReference>
<dbReference type="AlphaFoldDB" id="A0A927R2V4"/>
<comment type="caution">
    <text evidence="3">The sequence shown here is derived from an EMBL/GenBank/DDBJ whole genome shotgun (WGS) entry which is preliminary data.</text>
</comment>
<dbReference type="RefSeq" id="WP_192770307.1">
    <property type="nucleotide sequence ID" value="NZ_JADBEB010000001.1"/>
</dbReference>
<feature type="compositionally biased region" description="Basic and acidic residues" evidence="1">
    <location>
        <begin position="158"/>
        <end position="174"/>
    </location>
</feature>
<dbReference type="SMART" id="SM00530">
    <property type="entry name" value="HTH_XRE"/>
    <property type="match status" value="1"/>
</dbReference>
<feature type="domain" description="HTH cro/C1-type" evidence="2">
    <location>
        <begin position="10"/>
        <end position="63"/>
    </location>
</feature>
<dbReference type="InterPro" id="IPR010982">
    <property type="entry name" value="Lambda_DNA-bd_dom_sf"/>
</dbReference>
<feature type="compositionally biased region" description="Basic residues" evidence="1">
    <location>
        <begin position="175"/>
        <end position="186"/>
    </location>
</feature>
<keyword evidence="4" id="KW-1185">Reference proteome</keyword>
<proteinExistence type="predicted"/>
<dbReference type="CDD" id="cd00093">
    <property type="entry name" value="HTH_XRE"/>
    <property type="match status" value="1"/>
</dbReference>
<dbReference type="PROSITE" id="PS50943">
    <property type="entry name" value="HTH_CROC1"/>
    <property type="match status" value="1"/>
</dbReference>
<sequence length="186" mass="20983">MATRQFQRELRRWRTRKGLTQRALADRVRFSRETVAAVEAGRRYGSQELAVRCDEALGTGGLLTALWPRVAREQIAADGRRGPRGSEAERLAEFASDPARHDPQSVVEAIDELRELIDQMLRIHFPTDQHQHPEADHPHQQPLAAGDPAAEPAPQPAEPRRPAGEPHRPYTESHRRGRVGALGRRR</sequence>
<evidence type="ECO:0000256" key="1">
    <source>
        <dbReference type="SAM" id="MobiDB-lite"/>
    </source>
</evidence>
<dbReference type="Gene3D" id="1.10.260.40">
    <property type="entry name" value="lambda repressor-like DNA-binding domains"/>
    <property type="match status" value="1"/>
</dbReference>
<feature type="region of interest" description="Disordered" evidence="1">
    <location>
        <begin position="128"/>
        <end position="186"/>
    </location>
</feature>
<name>A0A927R2V4_9ACTN</name>
<accession>A0A927R2V4</accession>
<dbReference type="Pfam" id="PF13560">
    <property type="entry name" value="HTH_31"/>
    <property type="match status" value="1"/>
</dbReference>
<dbReference type="Proteomes" id="UP000649753">
    <property type="component" value="Unassembled WGS sequence"/>
</dbReference>
<feature type="compositionally biased region" description="Basic and acidic residues" evidence="1">
    <location>
        <begin position="128"/>
        <end position="139"/>
    </location>
</feature>
<reference evidence="3" key="1">
    <citation type="submission" date="2020-10" db="EMBL/GenBank/DDBJ databases">
        <title>Sequencing the genomes of 1000 actinobacteria strains.</title>
        <authorList>
            <person name="Klenk H.-P."/>
        </authorList>
    </citation>
    <scope>NUCLEOTIDE SEQUENCE</scope>
    <source>
        <strain evidence="3">DSM 46832</strain>
    </source>
</reference>
<dbReference type="GO" id="GO:0003677">
    <property type="term" value="F:DNA binding"/>
    <property type="evidence" value="ECO:0007669"/>
    <property type="project" value="InterPro"/>
</dbReference>
<organism evidence="3 4">
    <name type="scientific">Plantactinospora soyae</name>
    <dbReference type="NCBI Taxonomy" id="1544732"/>
    <lineage>
        <taxon>Bacteria</taxon>
        <taxon>Bacillati</taxon>
        <taxon>Actinomycetota</taxon>
        <taxon>Actinomycetes</taxon>
        <taxon>Micromonosporales</taxon>
        <taxon>Micromonosporaceae</taxon>
        <taxon>Plantactinospora</taxon>
    </lineage>
</organism>
<evidence type="ECO:0000313" key="4">
    <source>
        <dbReference type="Proteomes" id="UP000649753"/>
    </source>
</evidence>
<dbReference type="EMBL" id="JADBEB010000001">
    <property type="protein sequence ID" value="MBE1491173.1"/>
    <property type="molecule type" value="Genomic_DNA"/>
</dbReference>